<dbReference type="PROSITE" id="PS00194">
    <property type="entry name" value="THIOREDOXIN_1"/>
    <property type="match status" value="1"/>
</dbReference>
<evidence type="ECO:0000259" key="2">
    <source>
        <dbReference type="PROSITE" id="PS51352"/>
    </source>
</evidence>
<evidence type="ECO:0000313" key="3">
    <source>
        <dbReference type="EMBL" id="MEB3102427.1"/>
    </source>
</evidence>
<reference evidence="3" key="1">
    <citation type="submission" date="2023-12" db="EMBL/GenBank/DDBJ databases">
        <title>Fervidustalea candida gen. nov., sp. nov., a novel member of the family Paenibacillaceae isolated from a geothermal area.</title>
        <authorList>
            <person name="Li W.-J."/>
            <person name="Jiao J.-Y."/>
            <person name="Chen Y."/>
        </authorList>
    </citation>
    <scope>NUCLEOTIDE SEQUENCE</scope>
    <source>
        <strain evidence="3">SYSU GA230002</strain>
    </source>
</reference>
<dbReference type="EMBL" id="JAYJLD010000017">
    <property type="protein sequence ID" value="MEB3102427.1"/>
    <property type="molecule type" value="Genomic_DNA"/>
</dbReference>
<sequence length="187" mass="20705">MKKNKMMNAVAIVFLLGLVLWGVYDYAQKGKDQAAGDSVLQNKEVGLNAGNIAPNFKLSKLDGEAVSLSDLKGKKVILNFWATWCPPCQMEMPHMEKIYKEYEKQGVVVLGVNLTFTEQDPAKVPVFVQDYGLSFPIALDKKGEVSDLYAVVGYPTTYIIDSRGVISKRYQGAINYDIMRSALAGIQ</sequence>
<dbReference type="RefSeq" id="WP_371754549.1">
    <property type="nucleotide sequence ID" value="NZ_JAYJLD010000017.1"/>
</dbReference>
<proteinExistence type="predicted"/>
<organism evidence="3 4">
    <name type="scientific">Ferviditalea candida</name>
    <dbReference type="NCBI Taxonomy" id="3108399"/>
    <lineage>
        <taxon>Bacteria</taxon>
        <taxon>Bacillati</taxon>
        <taxon>Bacillota</taxon>
        <taxon>Bacilli</taxon>
        <taxon>Bacillales</taxon>
        <taxon>Paenibacillaceae</taxon>
        <taxon>Ferviditalea</taxon>
    </lineage>
</organism>
<dbReference type="InterPro" id="IPR000866">
    <property type="entry name" value="AhpC/TSA"/>
</dbReference>
<feature type="domain" description="Thioredoxin" evidence="2">
    <location>
        <begin position="47"/>
        <end position="187"/>
    </location>
</feature>
<dbReference type="InterPro" id="IPR017937">
    <property type="entry name" value="Thioredoxin_CS"/>
</dbReference>
<dbReference type="Gene3D" id="3.40.30.10">
    <property type="entry name" value="Glutaredoxin"/>
    <property type="match status" value="1"/>
</dbReference>
<dbReference type="Pfam" id="PF00578">
    <property type="entry name" value="AhpC-TSA"/>
    <property type="match status" value="1"/>
</dbReference>
<dbReference type="SUPFAM" id="SSF52833">
    <property type="entry name" value="Thioredoxin-like"/>
    <property type="match status" value="1"/>
</dbReference>
<evidence type="ECO:0000313" key="4">
    <source>
        <dbReference type="Proteomes" id="UP001310386"/>
    </source>
</evidence>
<dbReference type="CDD" id="cd02966">
    <property type="entry name" value="TlpA_like_family"/>
    <property type="match status" value="1"/>
</dbReference>
<protein>
    <submittedName>
        <fullName evidence="3">TlpA disulfide reductase family protein</fullName>
    </submittedName>
</protein>
<name>A0ABU5ZJM5_9BACL</name>
<dbReference type="InterPro" id="IPR036249">
    <property type="entry name" value="Thioredoxin-like_sf"/>
</dbReference>
<dbReference type="PROSITE" id="PS51352">
    <property type="entry name" value="THIOREDOXIN_2"/>
    <property type="match status" value="1"/>
</dbReference>
<comment type="caution">
    <text evidence="3">The sequence shown here is derived from an EMBL/GenBank/DDBJ whole genome shotgun (WGS) entry which is preliminary data.</text>
</comment>
<dbReference type="Proteomes" id="UP001310386">
    <property type="component" value="Unassembled WGS sequence"/>
</dbReference>
<dbReference type="PANTHER" id="PTHR42852">
    <property type="entry name" value="THIOL:DISULFIDE INTERCHANGE PROTEIN DSBE"/>
    <property type="match status" value="1"/>
</dbReference>
<gene>
    <name evidence="3" type="ORF">VF724_12220</name>
</gene>
<dbReference type="PANTHER" id="PTHR42852:SF1">
    <property type="entry name" value="THIOREDOXIN-LIKE PROTEIN YNEN"/>
    <property type="match status" value="1"/>
</dbReference>
<accession>A0ABU5ZJM5</accession>
<dbReference type="InterPro" id="IPR050553">
    <property type="entry name" value="Thioredoxin_ResA/DsbE_sf"/>
</dbReference>
<dbReference type="InterPro" id="IPR013766">
    <property type="entry name" value="Thioredoxin_domain"/>
</dbReference>
<keyword evidence="1" id="KW-1015">Disulfide bond</keyword>
<evidence type="ECO:0000256" key="1">
    <source>
        <dbReference type="ARBA" id="ARBA00023157"/>
    </source>
</evidence>
<keyword evidence="4" id="KW-1185">Reference proteome</keyword>